<protein>
    <submittedName>
        <fullName evidence="2">DUF4477 domain-containing protein</fullName>
    </submittedName>
</protein>
<proteinExistence type="predicted"/>
<feature type="non-terminal residue" evidence="2">
    <location>
        <position position="1"/>
    </location>
</feature>
<name>A0A699ZVK8_HAELA</name>
<accession>A0A699ZVK8</accession>
<feature type="region of interest" description="Disordered" evidence="1">
    <location>
        <begin position="38"/>
        <end position="81"/>
    </location>
</feature>
<evidence type="ECO:0000313" key="2">
    <source>
        <dbReference type="EMBL" id="GFH22796.1"/>
    </source>
</evidence>
<feature type="compositionally biased region" description="Gly residues" evidence="1">
    <location>
        <begin position="53"/>
        <end position="71"/>
    </location>
</feature>
<evidence type="ECO:0000256" key="1">
    <source>
        <dbReference type="SAM" id="MobiDB-lite"/>
    </source>
</evidence>
<sequence length="81" mass="8252">ATLQCPDLWTEFALLQRLIYKNTSQHRSSTFMRQLRAVRRSGAPAPDRASALPGGGAGGAAAAEGGGGPGPRLGHVAAGRG</sequence>
<dbReference type="EMBL" id="BLLF01002125">
    <property type="protein sequence ID" value="GFH22796.1"/>
    <property type="molecule type" value="Genomic_DNA"/>
</dbReference>
<keyword evidence="3" id="KW-1185">Reference proteome</keyword>
<gene>
    <name evidence="2" type="ORF">HaLaN_20309</name>
</gene>
<comment type="caution">
    <text evidence="2">The sequence shown here is derived from an EMBL/GenBank/DDBJ whole genome shotgun (WGS) entry which is preliminary data.</text>
</comment>
<reference evidence="2 3" key="1">
    <citation type="submission" date="2020-02" db="EMBL/GenBank/DDBJ databases">
        <title>Draft genome sequence of Haematococcus lacustris strain NIES-144.</title>
        <authorList>
            <person name="Morimoto D."/>
            <person name="Nakagawa S."/>
            <person name="Yoshida T."/>
            <person name="Sawayama S."/>
        </authorList>
    </citation>
    <scope>NUCLEOTIDE SEQUENCE [LARGE SCALE GENOMIC DNA]</scope>
    <source>
        <strain evidence="2 3">NIES-144</strain>
    </source>
</reference>
<evidence type="ECO:0000313" key="3">
    <source>
        <dbReference type="Proteomes" id="UP000485058"/>
    </source>
</evidence>
<dbReference type="AlphaFoldDB" id="A0A699ZVK8"/>
<organism evidence="2 3">
    <name type="scientific">Haematococcus lacustris</name>
    <name type="common">Green alga</name>
    <name type="synonym">Haematococcus pluvialis</name>
    <dbReference type="NCBI Taxonomy" id="44745"/>
    <lineage>
        <taxon>Eukaryota</taxon>
        <taxon>Viridiplantae</taxon>
        <taxon>Chlorophyta</taxon>
        <taxon>core chlorophytes</taxon>
        <taxon>Chlorophyceae</taxon>
        <taxon>CS clade</taxon>
        <taxon>Chlamydomonadales</taxon>
        <taxon>Haematococcaceae</taxon>
        <taxon>Haematococcus</taxon>
    </lineage>
</organism>
<dbReference type="Proteomes" id="UP000485058">
    <property type="component" value="Unassembled WGS sequence"/>
</dbReference>